<reference evidence="2 3" key="1">
    <citation type="submission" date="2019-10" db="EMBL/GenBank/DDBJ databases">
        <title>Assembly and Annotation for the nematode Trichostrongylus colubriformis.</title>
        <authorList>
            <person name="Martin J."/>
        </authorList>
    </citation>
    <scope>NUCLEOTIDE SEQUENCE [LARGE SCALE GENOMIC DNA]</scope>
    <source>
        <strain evidence="2">G859</strain>
        <tissue evidence="2">Whole worm</tissue>
    </source>
</reference>
<evidence type="ECO:0000313" key="3">
    <source>
        <dbReference type="Proteomes" id="UP001331761"/>
    </source>
</evidence>
<comment type="caution">
    <text evidence="2">The sequence shown here is derived from an EMBL/GenBank/DDBJ whole genome shotgun (WGS) entry which is preliminary data.</text>
</comment>
<dbReference type="InterPro" id="IPR002035">
    <property type="entry name" value="VWF_A"/>
</dbReference>
<dbReference type="InterPro" id="IPR036465">
    <property type="entry name" value="vWFA_dom_sf"/>
</dbReference>
<dbReference type="EMBL" id="WIXE01001045">
    <property type="protein sequence ID" value="KAK5986056.1"/>
    <property type="molecule type" value="Genomic_DNA"/>
</dbReference>
<evidence type="ECO:0000259" key="1">
    <source>
        <dbReference type="PROSITE" id="PS50234"/>
    </source>
</evidence>
<protein>
    <recommendedName>
        <fullName evidence="1">VWFA domain-containing protein</fullName>
    </recommendedName>
</protein>
<dbReference type="AlphaFoldDB" id="A0AAN8IU56"/>
<dbReference type="SUPFAM" id="SSF53300">
    <property type="entry name" value="vWA-like"/>
    <property type="match status" value="1"/>
</dbReference>
<dbReference type="Pfam" id="PF00092">
    <property type="entry name" value="VWA"/>
    <property type="match status" value="1"/>
</dbReference>
<feature type="domain" description="VWFA" evidence="1">
    <location>
        <begin position="14"/>
        <end position="184"/>
    </location>
</feature>
<sequence length="189" mass="20591">MICLSCTSIEITRSVIFILDGSGSVGEDGWEEEKRFVANILKHLKGARAGVVIIKCPSVKALDMGLYTAAQIMSGLGVFRGGGSGLGEAAYIANQMLSGETTTEKSVVWLSDGKPWCNTYDGQEYTLSDQWRRNKVKILYVAIESEVTNPNILRVAGDISNVVKGNTFGDVARADIVKNVMKRLCDEYD</sequence>
<gene>
    <name evidence="2" type="ORF">GCK32_016077</name>
</gene>
<dbReference type="Gene3D" id="3.40.50.410">
    <property type="entry name" value="von Willebrand factor, type A domain"/>
    <property type="match status" value="1"/>
</dbReference>
<dbReference type="CDD" id="cd00198">
    <property type="entry name" value="vWFA"/>
    <property type="match status" value="1"/>
</dbReference>
<dbReference type="PROSITE" id="PS50234">
    <property type="entry name" value="VWFA"/>
    <property type="match status" value="1"/>
</dbReference>
<organism evidence="2 3">
    <name type="scientific">Trichostrongylus colubriformis</name>
    <name type="common">Black scour worm</name>
    <dbReference type="NCBI Taxonomy" id="6319"/>
    <lineage>
        <taxon>Eukaryota</taxon>
        <taxon>Metazoa</taxon>
        <taxon>Ecdysozoa</taxon>
        <taxon>Nematoda</taxon>
        <taxon>Chromadorea</taxon>
        <taxon>Rhabditida</taxon>
        <taxon>Rhabditina</taxon>
        <taxon>Rhabditomorpha</taxon>
        <taxon>Strongyloidea</taxon>
        <taxon>Trichostrongylidae</taxon>
        <taxon>Trichostrongylus</taxon>
    </lineage>
</organism>
<evidence type="ECO:0000313" key="2">
    <source>
        <dbReference type="EMBL" id="KAK5986056.1"/>
    </source>
</evidence>
<keyword evidence="3" id="KW-1185">Reference proteome</keyword>
<name>A0AAN8IU56_TRICO</name>
<accession>A0AAN8IU56</accession>
<proteinExistence type="predicted"/>
<dbReference type="Proteomes" id="UP001331761">
    <property type="component" value="Unassembled WGS sequence"/>
</dbReference>